<feature type="domain" description="Cyclic nucleotide-binding" evidence="2">
    <location>
        <begin position="129"/>
        <end position="234"/>
    </location>
</feature>
<dbReference type="SUPFAM" id="SSF51206">
    <property type="entry name" value="cAMP-binding domain-like"/>
    <property type="match status" value="2"/>
</dbReference>
<accession>A0AAD9QJJ9</accession>
<feature type="compositionally biased region" description="Basic and acidic residues" evidence="1">
    <location>
        <begin position="381"/>
        <end position="393"/>
    </location>
</feature>
<dbReference type="InterPro" id="IPR000595">
    <property type="entry name" value="cNMP-bd_dom"/>
</dbReference>
<evidence type="ECO:0000256" key="1">
    <source>
        <dbReference type="SAM" id="MobiDB-lite"/>
    </source>
</evidence>
<dbReference type="AlphaFoldDB" id="A0AAD9QJJ9"/>
<feature type="domain" description="Cyclic nucleotide-binding" evidence="2">
    <location>
        <begin position="64"/>
        <end position="108"/>
    </location>
</feature>
<dbReference type="CDD" id="cd00038">
    <property type="entry name" value="CAP_ED"/>
    <property type="match status" value="1"/>
</dbReference>
<name>A0AAD9QJJ9_ACRCE</name>
<dbReference type="InterPro" id="IPR014710">
    <property type="entry name" value="RmlC-like_jellyroll"/>
</dbReference>
<evidence type="ECO:0000313" key="4">
    <source>
        <dbReference type="Proteomes" id="UP001249851"/>
    </source>
</evidence>
<keyword evidence="4" id="KW-1185">Reference proteome</keyword>
<proteinExistence type="predicted"/>
<dbReference type="EMBL" id="JARQWQ010000028">
    <property type="protein sequence ID" value="KAK2562447.1"/>
    <property type="molecule type" value="Genomic_DNA"/>
</dbReference>
<feature type="region of interest" description="Disordered" evidence="1">
    <location>
        <begin position="367"/>
        <end position="393"/>
    </location>
</feature>
<gene>
    <name evidence="3" type="ORF">P5673_014103</name>
</gene>
<dbReference type="Proteomes" id="UP001249851">
    <property type="component" value="Unassembled WGS sequence"/>
</dbReference>
<evidence type="ECO:0000313" key="3">
    <source>
        <dbReference type="EMBL" id="KAK2562447.1"/>
    </source>
</evidence>
<dbReference type="PANTHER" id="PTHR23011:SF28">
    <property type="entry name" value="CYCLIC NUCLEOTIDE-BINDING DOMAIN CONTAINING PROTEIN"/>
    <property type="match status" value="1"/>
</dbReference>
<dbReference type="Gene3D" id="2.60.120.10">
    <property type="entry name" value="Jelly Rolls"/>
    <property type="match status" value="2"/>
</dbReference>
<dbReference type="PANTHER" id="PTHR23011">
    <property type="entry name" value="CYCLIC NUCLEOTIDE-BINDING DOMAIN CONTAINING PROTEIN"/>
    <property type="match status" value="1"/>
</dbReference>
<evidence type="ECO:0000259" key="2">
    <source>
        <dbReference type="PROSITE" id="PS50042"/>
    </source>
</evidence>
<reference evidence="3" key="1">
    <citation type="journal article" date="2023" name="G3 (Bethesda)">
        <title>Whole genome assembly and annotation of the endangered Caribbean coral Acropora cervicornis.</title>
        <authorList>
            <person name="Selwyn J.D."/>
            <person name="Vollmer S.V."/>
        </authorList>
    </citation>
    <scope>NUCLEOTIDE SEQUENCE</scope>
    <source>
        <strain evidence="3">K2</strain>
    </source>
</reference>
<dbReference type="InterPro" id="IPR018490">
    <property type="entry name" value="cNMP-bd_dom_sf"/>
</dbReference>
<reference evidence="3" key="2">
    <citation type="journal article" date="2023" name="Science">
        <title>Genomic signatures of disease resistance in endangered staghorn corals.</title>
        <authorList>
            <person name="Vollmer S.V."/>
            <person name="Selwyn J.D."/>
            <person name="Despard B.A."/>
            <person name="Roesel C.L."/>
        </authorList>
    </citation>
    <scope>NUCLEOTIDE SEQUENCE</scope>
    <source>
        <strain evidence="3">K2</strain>
    </source>
</reference>
<comment type="caution">
    <text evidence="3">The sequence shown here is derived from an EMBL/GenBank/DDBJ whole genome shotgun (WGS) entry which is preliminary data.</text>
</comment>
<sequence length="393" mass="44991">MEDDSHSSPLLVVFIAILSNSFGSILEGSASVHVRKEQSGLPHQDATPVPRLHKDRNLIIGPEIGLLTAGNSFGEMIVTSNDHYGYNTTLVAEETTCVLFIDKELYSRSFAAHQLEWQKKIDFVHLSPLFKKMTPAIKHLLIDNLKPREIHFGNRFVRQGNASNSLFFISRGWAKVIADIPLSRIQFEEMKMKATKTPNLSGRRSSFSGRERQTGRLLDLSRPLSVIERRRYRQKYGYDAIEALFRHREFQITTTGPNDVIGDIELTLNLPTYCASVECLENLQVYELNHNNFHHIIAHRSPKTYNHIKKGVLSKLCFRSQRAAAIPLYSFLYECAQPFSKDWKSHRPEVTTWKKKVVEIRKKSEVGKDLRQAEPVAESPTGEKNEYKLRASR</sequence>
<protein>
    <recommendedName>
        <fullName evidence="2">Cyclic nucleotide-binding domain-containing protein</fullName>
    </recommendedName>
</protein>
<organism evidence="3 4">
    <name type="scientific">Acropora cervicornis</name>
    <name type="common">Staghorn coral</name>
    <dbReference type="NCBI Taxonomy" id="6130"/>
    <lineage>
        <taxon>Eukaryota</taxon>
        <taxon>Metazoa</taxon>
        <taxon>Cnidaria</taxon>
        <taxon>Anthozoa</taxon>
        <taxon>Hexacorallia</taxon>
        <taxon>Scleractinia</taxon>
        <taxon>Astrocoeniina</taxon>
        <taxon>Acroporidae</taxon>
        <taxon>Acropora</taxon>
    </lineage>
</organism>
<dbReference type="PROSITE" id="PS50042">
    <property type="entry name" value="CNMP_BINDING_3"/>
    <property type="match status" value="2"/>
</dbReference>